<name>A0ABV2TKR0_9RHOO</name>
<accession>A0ABV2TKR0</accession>
<comment type="caution">
    <text evidence="2">The sequence shown here is derived from an EMBL/GenBank/DDBJ whole genome shotgun (WGS) entry which is preliminary data.</text>
</comment>
<evidence type="ECO:0000313" key="2">
    <source>
        <dbReference type="EMBL" id="MET7014506.1"/>
    </source>
</evidence>
<dbReference type="HAMAP" id="MF_01187">
    <property type="entry name" value="UPF0434"/>
    <property type="match status" value="1"/>
</dbReference>
<dbReference type="PANTHER" id="PTHR33505:SF4">
    <property type="entry name" value="PROTEIN PREY, MITOCHONDRIAL"/>
    <property type="match status" value="1"/>
</dbReference>
<organism evidence="2 3">
    <name type="scientific">Uliginosibacterium flavum</name>
    <dbReference type="NCBI Taxonomy" id="1396831"/>
    <lineage>
        <taxon>Bacteria</taxon>
        <taxon>Pseudomonadati</taxon>
        <taxon>Pseudomonadota</taxon>
        <taxon>Betaproteobacteria</taxon>
        <taxon>Rhodocyclales</taxon>
        <taxon>Zoogloeaceae</taxon>
        <taxon>Uliginosibacterium</taxon>
    </lineage>
</organism>
<dbReference type="Pfam" id="PF03966">
    <property type="entry name" value="Trm112p"/>
    <property type="match status" value="1"/>
</dbReference>
<keyword evidence="3" id="KW-1185">Reference proteome</keyword>
<proteinExistence type="inferred from homology"/>
<reference evidence="2 3" key="1">
    <citation type="submission" date="2024-07" db="EMBL/GenBank/DDBJ databases">
        <title>Uliginosibacterium flavum JJ3220;KACC:17644.</title>
        <authorList>
            <person name="Kim M.K."/>
        </authorList>
    </citation>
    <scope>NUCLEOTIDE SEQUENCE [LARGE SCALE GENOMIC DNA]</scope>
    <source>
        <strain evidence="2 3">KACC:17644</strain>
    </source>
</reference>
<dbReference type="Gene3D" id="2.20.25.10">
    <property type="match status" value="1"/>
</dbReference>
<sequence>MDPKLLEILVCPVCKGPLEHRRAAHELVCRPCRLAYAVKDGIPVMLADEARPLSADEAGAP</sequence>
<dbReference type="SUPFAM" id="SSF158997">
    <property type="entry name" value="Trm112p-like"/>
    <property type="match status" value="1"/>
</dbReference>
<protein>
    <recommendedName>
        <fullName evidence="1">UPF0434 protein ABXR19_09920</fullName>
    </recommendedName>
</protein>
<dbReference type="Proteomes" id="UP001549691">
    <property type="component" value="Unassembled WGS sequence"/>
</dbReference>
<dbReference type="PANTHER" id="PTHR33505">
    <property type="entry name" value="ZGC:162634"/>
    <property type="match status" value="1"/>
</dbReference>
<dbReference type="InterPro" id="IPR005651">
    <property type="entry name" value="Trm112-like"/>
</dbReference>
<gene>
    <name evidence="2" type="ORF">ABXR19_09920</name>
</gene>
<dbReference type="RefSeq" id="WP_354600969.1">
    <property type="nucleotide sequence ID" value="NZ_JBEWZI010000009.1"/>
</dbReference>
<evidence type="ECO:0000313" key="3">
    <source>
        <dbReference type="Proteomes" id="UP001549691"/>
    </source>
</evidence>
<comment type="similarity">
    <text evidence="1">Belongs to the UPF0434 family.</text>
</comment>
<dbReference type="EMBL" id="JBEWZI010000009">
    <property type="protein sequence ID" value="MET7014506.1"/>
    <property type="molecule type" value="Genomic_DNA"/>
</dbReference>
<evidence type="ECO:0000256" key="1">
    <source>
        <dbReference type="HAMAP-Rule" id="MF_01187"/>
    </source>
</evidence>